<protein>
    <submittedName>
        <fullName evidence="1">Uncharacterized protein</fullName>
    </submittedName>
</protein>
<name>A0A0W8FRQ8_9ZZZZ</name>
<dbReference type="AlphaFoldDB" id="A0A0W8FRQ8"/>
<reference evidence="1" key="1">
    <citation type="journal article" date="2015" name="Proc. Natl. Acad. Sci. U.S.A.">
        <title>Networks of energetic and metabolic interactions define dynamics in microbial communities.</title>
        <authorList>
            <person name="Embree M."/>
            <person name="Liu J.K."/>
            <person name="Al-Bassam M.M."/>
            <person name="Zengler K."/>
        </authorList>
    </citation>
    <scope>NUCLEOTIDE SEQUENCE</scope>
</reference>
<gene>
    <name evidence="1" type="ORF">ASZ90_007184</name>
</gene>
<dbReference type="EMBL" id="LNQE01000926">
    <property type="protein sequence ID" value="KUG23011.1"/>
    <property type="molecule type" value="Genomic_DNA"/>
</dbReference>
<organism evidence="1">
    <name type="scientific">hydrocarbon metagenome</name>
    <dbReference type="NCBI Taxonomy" id="938273"/>
    <lineage>
        <taxon>unclassified sequences</taxon>
        <taxon>metagenomes</taxon>
        <taxon>ecological metagenomes</taxon>
    </lineage>
</organism>
<proteinExistence type="predicted"/>
<sequence>MTLLVTHFRSRSIEQSTHLSVCSDAKKANLTGIQADLPVTPLMILEKITKRYD</sequence>
<evidence type="ECO:0000313" key="1">
    <source>
        <dbReference type="EMBL" id="KUG23011.1"/>
    </source>
</evidence>
<comment type="caution">
    <text evidence="1">The sequence shown here is derived from an EMBL/GenBank/DDBJ whole genome shotgun (WGS) entry which is preliminary data.</text>
</comment>
<accession>A0A0W8FRQ8</accession>